<feature type="transmembrane region" description="Helical" evidence="1">
    <location>
        <begin position="78"/>
        <end position="99"/>
    </location>
</feature>
<accession>A0AAD7BU93</accession>
<dbReference type="EMBL" id="JARKIF010000009">
    <property type="protein sequence ID" value="KAJ7630290.1"/>
    <property type="molecule type" value="Genomic_DNA"/>
</dbReference>
<reference evidence="2" key="1">
    <citation type="submission" date="2023-03" db="EMBL/GenBank/DDBJ databases">
        <title>Massive genome expansion in bonnet fungi (Mycena s.s.) driven by repeated elements and novel gene families across ecological guilds.</title>
        <authorList>
            <consortium name="Lawrence Berkeley National Laboratory"/>
            <person name="Harder C.B."/>
            <person name="Miyauchi S."/>
            <person name="Viragh M."/>
            <person name="Kuo A."/>
            <person name="Thoen E."/>
            <person name="Andreopoulos B."/>
            <person name="Lu D."/>
            <person name="Skrede I."/>
            <person name="Drula E."/>
            <person name="Henrissat B."/>
            <person name="Morin E."/>
            <person name="Kohler A."/>
            <person name="Barry K."/>
            <person name="LaButti K."/>
            <person name="Morin E."/>
            <person name="Salamov A."/>
            <person name="Lipzen A."/>
            <person name="Mereny Z."/>
            <person name="Hegedus B."/>
            <person name="Baldrian P."/>
            <person name="Stursova M."/>
            <person name="Weitz H."/>
            <person name="Taylor A."/>
            <person name="Grigoriev I.V."/>
            <person name="Nagy L.G."/>
            <person name="Martin F."/>
            <person name="Kauserud H."/>
        </authorList>
    </citation>
    <scope>NUCLEOTIDE SEQUENCE</scope>
    <source>
        <strain evidence="2">9284</strain>
    </source>
</reference>
<feature type="transmembrane region" description="Helical" evidence="1">
    <location>
        <begin position="105"/>
        <end position="126"/>
    </location>
</feature>
<protein>
    <submittedName>
        <fullName evidence="2">Uncharacterized protein</fullName>
    </submittedName>
</protein>
<proteinExistence type="predicted"/>
<dbReference type="Proteomes" id="UP001221142">
    <property type="component" value="Unassembled WGS sequence"/>
</dbReference>
<keyword evidence="1" id="KW-0812">Transmembrane</keyword>
<evidence type="ECO:0000313" key="2">
    <source>
        <dbReference type="EMBL" id="KAJ7630290.1"/>
    </source>
</evidence>
<keyword evidence="1" id="KW-0472">Membrane</keyword>
<feature type="transmembrane region" description="Helical" evidence="1">
    <location>
        <begin position="35"/>
        <end position="57"/>
    </location>
</feature>
<keyword evidence="1" id="KW-1133">Transmembrane helix</keyword>
<dbReference type="AlphaFoldDB" id="A0AAD7BU93"/>
<organism evidence="2 3">
    <name type="scientific">Roridomyces roridus</name>
    <dbReference type="NCBI Taxonomy" id="1738132"/>
    <lineage>
        <taxon>Eukaryota</taxon>
        <taxon>Fungi</taxon>
        <taxon>Dikarya</taxon>
        <taxon>Basidiomycota</taxon>
        <taxon>Agaricomycotina</taxon>
        <taxon>Agaricomycetes</taxon>
        <taxon>Agaricomycetidae</taxon>
        <taxon>Agaricales</taxon>
        <taxon>Marasmiineae</taxon>
        <taxon>Mycenaceae</taxon>
        <taxon>Roridomyces</taxon>
    </lineage>
</organism>
<name>A0AAD7BU93_9AGAR</name>
<evidence type="ECO:0000313" key="3">
    <source>
        <dbReference type="Proteomes" id="UP001221142"/>
    </source>
</evidence>
<gene>
    <name evidence="2" type="ORF">FB45DRAFT_866819</name>
</gene>
<evidence type="ECO:0000256" key="1">
    <source>
        <dbReference type="SAM" id="Phobius"/>
    </source>
</evidence>
<feature type="transmembrane region" description="Helical" evidence="1">
    <location>
        <begin position="465"/>
        <end position="487"/>
    </location>
</feature>
<keyword evidence="3" id="KW-1185">Reference proteome</keyword>
<sequence length="555" mass="61031">MASSSSFVNLLREHFVEETGEFFATRYTRRVVRPLTIIVGQLAFVALVLTFLLAIHARGYLLPPRVFRLNSPYPQYQASYTYAVTLVSHLLALASSYLFSQAVLYLMQVYFAEPMSVAAVGFWVSLSKRDLIFERRQTIWTALLTPTDIVIHTPLNGSEIDLSSPLFNDEHRFQEIWNGTNGIETWLKSFRSVTSNSGAISADSNIGLDFGNWTYFGTGTTRGILPADYSDPGAPHSTWLVTSNTKRLPPIGSGEDPDRSITMTQQGLFADVSCKHRHLDEKTNPPLSRNRTHVDLPALNGQEPYHVLSIASVCPNGKPAVLIDLSGKYGNSSMVCTVIPQIMKLDVTYFLDARIIYYDSDDEPTQIEPAHPWVLFAAMQSINDAFKYGQTAAGNVIGDTLFVDFDSEHESYLAGVVSFTGTAMKSRLASKNGSFVHEPPADLVRNINGTLSTPCTGWKNHLKPYLMLLPIMLVAFASIALVVFAEYKSGFKGIPSEHADFNPANPMQLMAAASAGGMPDAFGGLSEEGIKRAKRKRLQLGNVDGRIGLCDVHAG</sequence>
<comment type="caution">
    <text evidence="2">The sequence shown here is derived from an EMBL/GenBank/DDBJ whole genome shotgun (WGS) entry which is preliminary data.</text>
</comment>